<keyword evidence="4" id="KW-0028">Amino-acid biosynthesis</keyword>
<accession>A0A8T0UFZ9</accession>
<proteinExistence type="predicted"/>
<dbReference type="PANTHER" id="PTHR43344">
    <property type="entry name" value="PHOSPHOSERINE PHOSPHATASE"/>
    <property type="match status" value="1"/>
</dbReference>
<evidence type="ECO:0000256" key="8">
    <source>
        <dbReference type="ARBA" id="ARBA00023299"/>
    </source>
</evidence>
<sequence>MIKPVALELGVPLENIFANQLLFGTSGEYVGFDPTEPTSQSGGKAVAVQHIRQKCRYKSVVMIGDGATDLEARQPGGADLFIYYGGVQMREAVARKADWVVSDFHELMAYLA</sequence>
<dbReference type="GO" id="GO:0006564">
    <property type="term" value="P:L-serine biosynthetic process"/>
    <property type="evidence" value="ECO:0007669"/>
    <property type="project" value="UniProtKB-KW"/>
</dbReference>
<evidence type="ECO:0000256" key="7">
    <source>
        <dbReference type="ARBA" id="ARBA00022842"/>
    </source>
</evidence>
<reference evidence="9" key="1">
    <citation type="submission" date="2020-05" db="EMBL/GenBank/DDBJ databases">
        <title>WGS assembly of Panicum virgatum.</title>
        <authorList>
            <person name="Lovell J.T."/>
            <person name="Jenkins J."/>
            <person name="Shu S."/>
            <person name="Juenger T.E."/>
            <person name="Schmutz J."/>
        </authorList>
    </citation>
    <scope>NUCLEOTIDE SEQUENCE</scope>
    <source>
        <strain evidence="9">AP13</strain>
    </source>
</reference>
<evidence type="ECO:0000256" key="6">
    <source>
        <dbReference type="ARBA" id="ARBA00022801"/>
    </source>
</evidence>
<evidence type="ECO:0000256" key="5">
    <source>
        <dbReference type="ARBA" id="ARBA00022723"/>
    </source>
</evidence>
<organism evidence="9 10">
    <name type="scientific">Panicum virgatum</name>
    <name type="common">Blackwell switchgrass</name>
    <dbReference type="NCBI Taxonomy" id="38727"/>
    <lineage>
        <taxon>Eukaryota</taxon>
        <taxon>Viridiplantae</taxon>
        <taxon>Streptophyta</taxon>
        <taxon>Embryophyta</taxon>
        <taxon>Tracheophyta</taxon>
        <taxon>Spermatophyta</taxon>
        <taxon>Magnoliopsida</taxon>
        <taxon>Liliopsida</taxon>
        <taxon>Poales</taxon>
        <taxon>Poaceae</taxon>
        <taxon>PACMAD clade</taxon>
        <taxon>Panicoideae</taxon>
        <taxon>Panicodae</taxon>
        <taxon>Paniceae</taxon>
        <taxon>Panicinae</taxon>
        <taxon>Panicum</taxon>
        <taxon>Panicum sect. Hiantes</taxon>
    </lineage>
</organism>
<dbReference type="AlphaFoldDB" id="A0A8T0UFZ9"/>
<evidence type="ECO:0000256" key="3">
    <source>
        <dbReference type="ARBA" id="ARBA00012640"/>
    </source>
</evidence>
<gene>
    <name evidence="9" type="ORF">PVAP13_3NG228300</name>
</gene>
<evidence type="ECO:0000313" key="10">
    <source>
        <dbReference type="Proteomes" id="UP000823388"/>
    </source>
</evidence>
<evidence type="ECO:0000313" key="9">
    <source>
        <dbReference type="EMBL" id="KAG2620988.1"/>
    </source>
</evidence>
<comment type="cofactor">
    <cofactor evidence="1">
        <name>Mg(2+)</name>
        <dbReference type="ChEBI" id="CHEBI:18420"/>
    </cofactor>
</comment>
<protein>
    <recommendedName>
        <fullName evidence="3">phosphoserine phosphatase</fullName>
        <ecNumber evidence="3">3.1.3.3</ecNumber>
    </recommendedName>
</protein>
<dbReference type="InterPro" id="IPR036412">
    <property type="entry name" value="HAD-like_sf"/>
</dbReference>
<dbReference type="PANTHER" id="PTHR43344:SF2">
    <property type="entry name" value="PHOSPHOSERINE PHOSPHATASE"/>
    <property type="match status" value="1"/>
</dbReference>
<dbReference type="Pfam" id="PF13242">
    <property type="entry name" value="Hydrolase_like"/>
    <property type="match status" value="1"/>
</dbReference>
<dbReference type="EMBL" id="CM029042">
    <property type="protein sequence ID" value="KAG2620988.1"/>
    <property type="molecule type" value="Genomic_DNA"/>
</dbReference>
<evidence type="ECO:0000256" key="2">
    <source>
        <dbReference type="ARBA" id="ARBA00005135"/>
    </source>
</evidence>
<dbReference type="Gene3D" id="3.40.50.1000">
    <property type="entry name" value="HAD superfamily/HAD-like"/>
    <property type="match status" value="1"/>
</dbReference>
<evidence type="ECO:0000256" key="1">
    <source>
        <dbReference type="ARBA" id="ARBA00001946"/>
    </source>
</evidence>
<keyword evidence="6" id="KW-0378">Hydrolase</keyword>
<keyword evidence="7" id="KW-0460">Magnesium</keyword>
<dbReference type="GO" id="GO:0009507">
    <property type="term" value="C:chloroplast"/>
    <property type="evidence" value="ECO:0007669"/>
    <property type="project" value="TreeGrafter"/>
</dbReference>
<dbReference type="Proteomes" id="UP000823388">
    <property type="component" value="Chromosome 3N"/>
</dbReference>
<name>A0A8T0UFZ9_PANVG</name>
<dbReference type="GO" id="GO:0000287">
    <property type="term" value="F:magnesium ion binding"/>
    <property type="evidence" value="ECO:0007669"/>
    <property type="project" value="TreeGrafter"/>
</dbReference>
<dbReference type="EC" id="3.1.3.3" evidence="3"/>
<dbReference type="InterPro" id="IPR050582">
    <property type="entry name" value="HAD-like_SerB"/>
</dbReference>
<dbReference type="SUPFAM" id="SSF56784">
    <property type="entry name" value="HAD-like"/>
    <property type="match status" value="1"/>
</dbReference>
<keyword evidence="5" id="KW-0479">Metal-binding</keyword>
<comment type="caution">
    <text evidence="9">The sequence shown here is derived from an EMBL/GenBank/DDBJ whole genome shotgun (WGS) entry which is preliminary data.</text>
</comment>
<keyword evidence="8" id="KW-0718">Serine biosynthesis</keyword>
<comment type="pathway">
    <text evidence="2">Amino-acid biosynthesis; L-serine biosynthesis; L-serine from 3-phospho-D-glycerate: step 3/3.</text>
</comment>
<dbReference type="InterPro" id="IPR023214">
    <property type="entry name" value="HAD_sf"/>
</dbReference>
<dbReference type="GO" id="GO:0036424">
    <property type="term" value="F:L-phosphoserine phosphatase activity"/>
    <property type="evidence" value="ECO:0007669"/>
    <property type="project" value="TreeGrafter"/>
</dbReference>
<evidence type="ECO:0000256" key="4">
    <source>
        <dbReference type="ARBA" id="ARBA00022605"/>
    </source>
</evidence>
<keyword evidence="10" id="KW-1185">Reference proteome</keyword>